<evidence type="ECO:0000313" key="3">
    <source>
        <dbReference type="Proteomes" id="UP000703661"/>
    </source>
</evidence>
<proteinExistence type="predicted"/>
<accession>A0A9P6MSK7</accession>
<evidence type="ECO:0000256" key="1">
    <source>
        <dbReference type="SAM" id="MobiDB-lite"/>
    </source>
</evidence>
<dbReference type="EMBL" id="JAAAID010001200">
    <property type="protein sequence ID" value="KAG0011150.1"/>
    <property type="molecule type" value="Genomic_DNA"/>
</dbReference>
<feature type="region of interest" description="Disordered" evidence="1">
    <location>
        <begin position="213"/>
        <end position="237"/>
    </location>
</feature>
<name>A0A9P6MSK7_9FUNG</name>
<keyword evidence="3" id="KW-1185">Reference proteome</keyword>
<gene>
    <name evidence="2" type="ORF">BGZ80_000916</name>
</gene>
<comment type="caution">
    <text evidence="2">The sequence shown here is derived from an EMBL/GenBank/DDBJ whole genome shotgun (WGS) entry which is preliminary data.</text>
</comment>
<dbReference type="Gene3D" id="3.80.10.10">
    <property type="entry name" value="Ribonuclease Inhibitor"/>
    <property type="match status" value="1"/>
</dbReference>
<sequence>MDNSVSPFDIPLIVDHIAQYLNKKDLINCIYVSKTFNGLFKRYAWCDISKFLDGPGDPSSELTPDHRKAILENGQYIRKLSIDEYIPGELLEFLTSQSSPCKNLLELSHSTEEMYFHHTPHLYLADLVKNNIHLQKLRFTFEEDGEETGLCSKLIGVIKKHPSLRELDTSVTHHAHYDYEEDFLQNLPKTIETLKLNWTSLADAEDYAKEYGDEYWDEEDESDEEDDDDDEDEDDEDNYEAFGVYPQLKSITVLTTINKQEVSTTLSLINGCPGLERFRTGTISKPVTEKLFKVLGDVQNFPNLSQLHIERTVFTESD</sequence>
<dbReference type="Proteomes" id="UP000703661">
    <property type="component" value="Unassembled WGS sequence"/>
</dbReference>
<protein>
    <recommendedName>
        <fullName evidence="4">F-box domain-containing protein</fullName>
    </recommendedName>
</protein>
<organism evidence="2 3">
    <name type="scientific">Entomortierella chlamydospora</name>
    <dbReference type="NCBI Taxonomy" id="101097"/>
    <lineage>
        <taxon>Eukaryota</taxon>
        <taxon>Fungi</taxon>
        <taxon>Fungi incertae sedis</taxon>
        <taxon>Mucoromycota</taxon>
        <taxon>Mortierellomycotina</taxon>
        <taxon>Mortierellomycetes</taxon>
        <taxon>Mortierellales</taxon>
        <taxon>Mortierellaceae</taxon>
        <taxon>Entomortierella</taxon>
    </lineage>
</organism>
<evidence type="ECO:0008006" key="4">
    <source>
        <dbReference type="Google" id="ProtNLM"/>
    </source>
</evidence>
<dbReference type="AlphaFoldDB" id="A0A9P6MSK7"/>
<evidence type="ECO:0000313" key="2">
    <source>
        <dbReference type="EMBL" id="KAG0011150.1"/>
    </source>
</evidence>
<dbReference type="InterPro" id="IPR032675">
    <property type="entry name" value="LRR_dom_sf"/>
</dbReference>
<reference evidence="2" key="1">
    <citation type="journal article" date="2020" name="Fungal Divers.">
        <title>Resolving the Mortierellaceae phylogeny through synthesis of multi-gene phylogenetics and phylogenomics.</title>
        <authorList>
            <person name="Vandepol N."/>
            <person name="Liber J."/>
            <person name="Desiro A."/>
            <person name="Na H."/>
            <person name="Kennedy M."/>
            <person name="Barry K."/>
            <person name="Grigoriev I.V."/>
            <person name="Miller A.N."/>
            <person name="O'Donnell K."/>
            <person name="Stajich J.E."/>
            <person name="Bonito G."/>
        </authorList>
    </citation>
    <scope>NUCLEOTIDE SEQUENCE</scope>
    <source>
        <strain evidence="2">NRRL 2769</strain>
    </source>
</reference>
<dbReference type="SUPFAM" id="SSF52047">
    <property type="entry name" value="RNI-like"/>
    <property type="match status" value="1"/>
</dbReference>